<organism evidence="1 2">
    <name type="scientific">Fusarium globosum</name>
    <dbReference type="NCBI Taxonomy" id="78864"/>
    <lineage>
        <taxon>Eukaryota</taxon>
        <taxon>Fungi</taxon>
        <taxon>Dikarya</taxon>
        <taxon>Ascomycota</taxon>
        <taxon>Pezizomycotina</taxon>
        <taxon>Sordariomycetes</taxon>
        <taxon>Hypocreomycetidae</taxon>
        <taxon>Hypocreales</taxon>
        <taxon>Nectriaceae</taxon>
        <taxon>Fusarium</taxon>
        <taxon>Fusarium fujikuroi species complex</taxon>
    </lineage>
</organism>
<accession>A0A8H5XN55</accession>
<protein>
    <submittedName>
        <fullName evidence="1">NirA-like nitrate assimilation regulatory protein</fullName>
    </submittedName>
</protein>
<sequence length="981" mass="109111">MSSDHHVQVFTDVPVHLLQLLEARLPQSITLLRHLQFTTFPTGKTDSARIIVASDVPLQERSASNTIRHFTATYLDPSLGLETNMWLYSTFEDSRGAMPASPTLSPGEDALCRRQIKAVLNEARHQARVYPIQPLAYPDHIFIGSLNNAVREGALASGLRFGPTPTYEYDKFVFRIDKLPLPHELELPSDMVSGSGTVRDCELVKARTSMPRSVKLLLTLPSLFIKLKDGTPVARAFLDKLWMAHFVASTARGLAKAVRSELLRTKTRAFSGDNFAAADVAPDNASSQAMLLTKSVFPNGQGNNGTFFTLNSPQINPTPSNINACQPISTKIHQRLGNPAENKGRSCEYTLQGNRNEILIRRQQALQENVESFTALYRYLQDRPANEANHFFERIRNGFGIEAALEFVKSEGSTSASTSRDPASARLAWSQQVYDCNLLFENELLSTETSDATIQAMRDGVNCYFSCLGTMYPIYTREETDSITDTFLKSQEGKPNQVLSRKIAYGELLAICAVGFQYDRQTLPNGSASICTPFYQKARLFLDYAVEKAPLHWGILLGSSSGLCVGKRPHTLSEQEFKSYVKTFTALITVRSWLTATLGHIPSPEVSRCIHETRQQMDNTGVVVSVGEDAVIGILQEKMAQITILKANVLRTVACFRVLSPAILRQMHQDLDIWRSSLPPCLRLETLMHTPQISPDQRRVTFYMHLFYMSAFILKARALVATQKDIAAYTWDPEATAAVFEGVHAARDSARLLGLIHEEKAVVKNCWLTIYQCYVTFLMLNFTAIKSFLVGGAAAFRQQDIVLSRPCIEILALCATRDRIARSFHARLAKYQDTIQEQLPGFQAETLEDSGSYGDGSFDDDSYLFIESSGSSKLHHLIHELRELLCHPLTLLKGESEASIPYPTISKASVDADIDFAHHLASPFNMAEDEIPTGLFPPDESLGGSHNYAAETEGYQSGSVPFGWDISTWRRDPGSRSSNNT</sequence>
<comment type="caution">
    <text evidence="1">The sequence shown here is derived from an EMBL/GenBank/DDBJ whole genome shotgun (WGS) entry which is preliminary data.</text>
</comment>
<dbReference type="EMBL" id="JAAQPF010000797">
    <property type="protein sequence ID" value="KAF5696893.1"/>
    <property type="molecule type" value="Genomic_DNA"/>
</dbReference>
<dbReference type="AlphaFoldDB" id="A0A8H5XN55"/>
<evidence type="ECO:0000313" key="2">
    <source>
        <dbReference type="Proteomes" id="UP000532311"/>
    </source>
</evidence>
<proteinExistence type="predicted"/>
<evidence type="ECO:0000313" key="1">
    <source>
        <dbReference type="EMBL" id="KAF5696893.1"/>
    </source>
</evidence>
<reference evidence="1 2" key="1">
    <citation type="submission" date="2020-05" db="EMBL/GenBank/DDBJ databases">
        <title>Identification and distribution of gene clusters putatively required for synthesis of sphingolipid metabolism inhibitors in phylogenetically diverse species of the filamentous fungus Fusarium.</title>
        <authorList>
            <person name="Kim H.-S."/>
            <person name="Busman M."/>
            <person name="Brown D.W."/>
            <person name="Divon H."/>
            <person name="Uhlig S."/>
            <person name="Proctor R.H."/>
        </authorList>
    </citation>
    <scope>NUCLEOTIDE SEQUENCE [LARGE SCALE GENOMIC DNA]</scope>
    <source>
        <strain evidence="1 2">NRRL 26131</strain>
    </source>
</reference>
<gene>
    <name evidence="1" type="ORF">FGLOB1_13181</name>
</gene>
<dbReference type="Proteomes" id="UP000532311">
    <property type="component" value="Unassembled WGS sequence"/>
</dbReference>
<name>A0A8H5XN55_9HYPO</name>
<dbReference type="CDD" id="cd12148">
    <property type="entry name" value="fungal_TF_MHR"/>
    <property type="match status" value="1"/>
</dbReference>
<keyword evidence="2" id="KW-1185">Reference proteome</keyword>